<name>A0ABP0HH38_9DINO</name>
<evidence type="ECO:0000313" key="3">
    <source>
        <dbReference type="Proteomes" id="UP001642484"/>
    </source>
</evidence>
<organism evidence="2 3">
    <name type="scientific">Durusdinium trenchii</name>
    <dbReference type="NCBI Taxonomy" id="1381693"/>
    <lineage>
        <taxon>Eukaryota</taxon>
        <taxon>Sar</taxon>
        <taxon>Alveolata</taxon>
        <taxon>Dinophyceae</taxon>
        <taxon>Suessiales</taxon>
        <taxon>Symbiodiniaceae</taxon>
        <taxon>Durusdinium</taxon>
    </lineage>
</organism>
<feature type="region of interest" description="Disordered" evidence="1">
    <location>
        <begin position="43"/>
        <end position="94"/>
    </location>
</feature>
<sequence>MGSNQSECCGVKRAEPFDCCGPKRAQPVVSHPGAGAAACFLEAEPDERGSPLSVEPSEPPSPARTDRKGNPILPRELTPSGLTPHHISFADDEGGPVEEVVEVLVSQPSATDRLANSWKALQSSFCRKAKAPMYRTASNN</sequence>
<gene>
    <name evidence="2" type="ORF">CCMP2556_LOCUS1666</name>
</gene>
<proteinExistence type="predicted"/>
<protein>
    <submittedName>
        <fullName evidence="2">Uncharacterized protein</fullName>
    </submittedName>
</protein>
<evidence type="ECO:0000256" key="1">
    <source>
        <dbReference type="SAM" id="MobiDB-lite"/>
    </source>
</evidence>
<dbReference type="EMBL" id="CAXAMN010000558">
    <property type="protein sequence ID" value="CAK8989430.1"/>
    <property type="molecule type" value="Genomic_DNA"/>
</dbReference>
<reference evidence="2 3" key="1">
    <citation type="submission" date="2024-02" db="EMBL/GenBank/DDBJ databases">
        <authorList>
            <person name="Chen Y."/>
            <person name="Shah S."/>
            <person name="Dougan E. K."/>
            <person name="Thang M."/>
            <person name="Chan C."/>
        </authorList>
    </citation>
    <scope>NUCLEOTIDE SEQUENCE [LARGE SCALE GENOMIC DNA]</scope>
</reference>
<accession>A0ABP0HH38</accession>
<dbReference type="Proteomes" id="UP001642484">
    <property type="component" value="Unassembled WGS sequence"/>
</dbReference>
<comment type="caution">
    <text evidence="2">The sequence shown here is derived from an EMBL/GenBank/DDBJ whole genome shotgun (WGS) entry which is preliminary data.</text>
</comment>
<evidence type="ECO:0000313" key="2">
    <source>
        <dbReference type="EMBL" id="CAK8989430.1"/>
    </source>
</evidence>
<keyword evidence="3" id="KW-1185">Reference proteome</keyword>
<feature type="region of interest" description="Disordered" evidence="1">
    <location>
        <begin position="1"/>
        <end position="26"/>
    </location>
</feature>